<evidence type="ECO:0000313" key="2">
    <source>
        <dbReference type="Proteomes" id="UP000030754"/>
    </source>
</evidence>
<dbReference type="RefSeq" id="XP_013436496.1">
    <property type="nucleotide sequence ID" value="XM_013581042.1"/>
</dbReference>
<name>U6MZX2_9EIME</name>
<sequence>MGPTTHCQYHLQLFHVLSCHSKENRALPVQLVGLKEVESLLIALVEGQ</sequence>
<dbReference type="EMBL" id="HG725322">
    <property type="protein sequence ID" value="CDJ68029.1"/>
    <property type="molecule type" value="Genomic_DNA"/>
</dbReference>
<reference evidence="1" key="2">
    <citation type="submission" date="2013-10" db="EMBL/GenBank/DDBJ databases">
        <authorList>
            <person name="Aslett M."/>
        </authorList>
    </citation>
    <scope>NUCLEOTIDE SEQUENCE [LARGE SCALE GENOMIC DNA]</scope>
    <source>
        <strain evidence="1">Houghton</strain>
    </source>
</reference>
<dbReference type="AlphaFoldDB" id="U6MZX2"/>
<organism evidence="1 2">
    <name type="scientific">Eimeria necatrix</name>
    <dbReference type="NCBI Taxonomy" id="51315"/>
    <lineage>
        <taxon>Eukaryota</taxon>
        <taxon>Sar</taxon>
        <taxon>Alveolata</taxon>
        <taxon>Apicomplexa</taxon>
        <taxon>Conoidasida</taxon>
        <taxon>Coccidia</taxon>
        <taxon>Eucoccidiorida</taxon>
        <taxon>Eimeriorina</taxon>
        <taxon>Eimeriidae</taxon>
        <taxon>Eimeria</taxon>
    </lineage>
</organism>
<keyword evidence="2" id="KW-1185">Reference proteome</keyword>
<reference evidence="1" key="1">
    <citation type="submission" date="2013-10" db="EMBL/GenBank/DDBJ databases">
        <title>Genomic analysis of the causative agents of coccidiosis in chickens.</title>
        <authorList>
            <person name="Reid A.J."/>
            <person name="Blake D."/>
            <person name="Billington K."/>
            <person name="Browne H."/>
            <person name="Dunn M."/>
            <person name="Hung S."/>
            <person name="Kawahara F."/>
            <person name="Miranda-Saavedra D."/>
            <person name="Mourier T."/>
            <person name="Nagra H."/>
            <person name="Otto T.D."/>
            <person name="Rawlings N."/>
            <person name="Sanchez A."/>
            <person name="Sanders M."/>
            <person name="Subramaniam C."/>
            <person name="Tay Y."/>
            <person name="Dear P."/>
            <person name="Doerig C."/>
            <person name="Gruber A."/>
            <person name="Parkinson J."/>
            <person name="Shirley M."/>
            <person name="Wan K.L."/>
            <person name="Berriman M."/>
            <person name="Tomley F."/>
            <person name="Pain A."/>
        </authorList>
    </citation>
    <scope>NUCLEOTIDE SEQUENCE [LARGE SCALE GENOMIC DNA]</scope>
    <source>
        <strain evidence="1">Houghton</strain>
    </source>
</reference>
<dbReference type="Proteomes" id="UP000030754">
    <property type="component" value="Unassembled WGS sequence"/>
</dbReference>
<feature type="non-terminal residue" evidence="1">
    <location>
        <position position="48"/>
    </location>
</feature>
<accession>U6MZX2</accession>
<dbReference type="VEuPathDB" id="ToxoDB:ENH_00047250"/>
<evidence type="ECO:0000313" key="1">
    <source>
        <dbReference type="EMBL" id="CDJ68029.1"/>
    </source>
</evidence>
<dbReference type="GeneID" id="25474879"/>
<proteinExistence type="predicted"/>
<protein>
    <submittedName>
        <fullName evidence="1">Uncharacterized protein</fullName>
    </submittedName>
</protein>
<gene>
    <name evidence="1" type="ORF">ENH_00047250</name>
</gene>